<keyword evidence="1" id="KW-1133">Transmembrane helix</keyword>
<evidence type="ECO:0000313" key="3">
    <source>
        <dbReference type="Proteomes" id="UP000474061"/>
    </source>
</evidence>
<evidence type="ECO:0000256" key="1">
    <source>
        <dbReference type="SAM" id="Phobius"/>
    </source>
</evidence>
<keyword evidence="1" id="KW-0472">Membrane</keyword>
<dbReference type="Proteomes" id="UP000474061">
    <property type="component" value="Unassembled WGS sequence"/>
</dbReference>
<gene>
    <name evidence="2" type="ORF">FG476_02790</name>
</gene>
<evidence type="ECO:0000313" key="2">
    <source>
        <dbReference type="EMBL" id="MRU23050.1"/>
    </source>
</evidence>
<dbReference type="EMBL" id="VDCJ01000328">
    <property type="protein sequence ID" value="MRU23050.1"/>
    <property type="molecule type" value="Genomic_DNA"/>
</dbReference>
<accession>A0A9Q4QRE0</accession>
<keyword evidence="1" id="KW-0812">Transmembrane</keyword>
<reference evidence="2" key="1">
    <citation type="submission" date="2019-05" db="EMBL/GenBank/DDBJ databases">
        <authorList>
            <person name="Castillo A."/>
            <person name="Giampetruzzi A."/>
            <person name="Landa B."/>
            <person name="Saponari M."/>
            <person name="Almeida R.P.P."/>
            <person name="Moralejo E."/>
            <person name="Marco-Noales E."/>
            <person name="Velasco-Amo M.P."/>
            <person name="Roman-Ecija M."/>
            <person name="Navarro I."/>
            <person name="Monterde A."/>
            <person name="Barbe S."/>
        </authorList>
    </citation>
    <scope>NUCLEOTIDE SEQUENCE</scope>
    <source>
        <strain evidence="2">XYL1981</strain>
    </source>
</reference>
<organism evidence="2 3">
    <name type="scientific">Xylella fastidiosa subsp. multiplex</name>
    <dbReference type="NCBI Taxonomy" id="644357"/>
    <lineage>
        <taxon>Bacteria</taxon>
        <taxon>Pseudomonadati</taxon>
        <taxon>Pseudomonadota</taxon>
        <taxon>Gammaproteobacteria</taxon>
        <taxon>Lysobacterales</taxon>
        <taxon>Lysobacteraceae</taxon>
        <taxon>Xylella</taxon>
    </lineage>
</organism>
<feature type="transmembrane region" description="Helical" evidence="1">
    <location>
        <begin position="63"/>
        <end position="90"/>
    </location>
</feature>
<name>A0A9Q4QRE0_XYLFS</name>
<comment type="caution">
    <text evidence="2">The sequence shown here is derived from an EMBL/GenBank/DDBJ whole genome shotgun (WGS) entry which is preliminary data.</text>
</comment>
<sequence length="91" mass="9084">MIAALEEIESRCLGIIGPRTRSVCISMSRSRVMRELTYEEALKVDGQGGAAAAFLEGAGAGSIAGGLACGAVGCAAGALIGGGISFALYFL</sequence>
<dbReference type="AlphaFoldDB" id="A0A9Q4QRE0"/>
<proteinExistence type="predicted"/>
<reference evidence="2" key="2">
    <citation type="journal article" date="2020" name="Appl. Environ. Microbiol.">
        <title>Multiple intercontinental introductions associated with the emergence of a plant pathogen in Europe.</title>
        <authorList>
            <person name="Landa B.B."/>
            <person name="Castillo A.I."/>
            <person name="Giampetruzzi A."/>
            <person name="Kahn A."/>
            <person name="Roman-Ecija M."/>
            <person name="Velasco-Amo M.P."/>
            <person name="Navas-Cortes J.A."/>
            <person name="Marco-Noales E."/>
            <person name="Barbe S."/>
            <person name="Moralejo E."/>
            <person name="Coletta-Filho H.D."/>
            <person name="Saldarelli P."/>
            <person name="Saponari M."/>
            <person name="Almeida R.P.P."/>
        </authorList>
    </citation>
    <scope>NUCLEOTIDE SEQUENCE</scope>
    <source>
        <strain evidence="2">XYL1981</strain>
    </source>
</reference>
<protein>
    <submittedName>
        <fullName evidence="2">Uncharacterized protein</fullName>
    </submittedName>
</protein>